<feature type="transmembrane region" description="Helical" evidence="1">
    <location>
        <begin position="63"/>
        <end position="82"/>
    </location>
</feature>
<protein>
    <submittedName>
        <fullName evidence="2">Uncharacterized protein</fullName>
    </submittedName>
</protein>
<evidence type="ECO:0000313" key="3">
    <source>
        <dbReference type="Proteomes" id="UP000194236"/>
    </source>
</evidence>
<organism evidence="2 3">
    <name type="scientific">Euroglyphus maynei</name>
    <name type="common">Mayne's house dust mite</name>
    <dbReference type="NCBI Taxonomy" id="6958"/>
    <lineage>
        <taxon>Eukaryota</taxon>
        <taxon>Metazoa</taxon>
        <taxon>Ecdysozoa</taxon>
        <taxon>Arthropoda</taxon>
        <taxon>Chelicerata</taxon>
        <taxon>Arachnida</taxon>
        <taxon>Acari</taxon>
        <taxon>Acariformes</taxon>
        <taxon>Sarcoptiformes</taxon>
        <taxon>Astigmata</taxon>
        <taxon>Psoroptidia</taxon>
        <taxon>Analgoidea</taxon>
        <taxon>Pyroglyphidae</taxon>
        <taxon>Pyroglyphinae</taxon>
        <taxon>Euroglyphus</taxon>
    </lineage>
</organism>
<dbReference type="Proteomes" id="UP000194236">
    <property type="component" value="Unassembled WGS sequence"/>
</dbReference>
<proteinExistence type="predicted"/>
<accession>A0A1Y3AS25</accession>
<comment type="caution">
    <text evidence="2">The sequence shown here is derived from an EMBL/GenBank/DDBJ whole genome shotgun (WGS) entry which is preliminary data.</text>
</comment>
<sequence length="89" mass="10449">MVKNNQLSADVIPKVKDALLRRHRHQHERRHGGDSKNRLPIIRSLADIGRNSSRSMFGSHSKFKNYFCIFYCCVFAMLYLTLQNKKKNI</sequence>
<dbReference type="AlphaFoldDB" id="A0A1Y3AS25"/>
<reference evidence="2 3" key="1">
    <citation type="submission" date="2017-03" db="EMBL/GenBank/DDBJ databases">
        <title>Genome Survey of Euroglyphus maynei.</title>
        <authorList>
            <person name="Arlian L.G."/>
            <person name="Morgan M.S."/>
            <person name="Rider S.D."/>
        </authorList>
    </citation>
    <scope>NUCLEOTIDE SEQUENCE [LARGE SCALE GENOMIC DNA]</scope>
    <source>
        <strain evidence="2">Arlian Lab</strain>
        <tissue evidence="2">Whole body</tissue>
    </source>
</reference>
<keyword evidence="3" id="KW-1185">Reference proteome</keyword>
<keyword evidence="1" id="KW-0472">Membrane</keyword>
<evidence type="ECO:0000313" key="2">
    <source>
        <dbReference type="EMBL" id="OTF70443.1"/>
    </source>
</evidence>
<keyword evidence="1" id="KW-0812">Transmembrane</keyword>
<dbReference type="EMBL" id="MUJZ01065733">
    <property type="protein sequence ID" value="OTF70443.1"/>
    <property type="molecule type" value="Genomic_DNA"/>
</dbReference>
<name>A0A1Y3AS25_EURMA</name>
<gene>
    <name evidence="2" type="ORF">BLA29_012593</name>
</gene>
<keyword evidence="1" id="KW-1133">Transmembrane helix</keyword>
<evidence type="ECO:0000256" key="1">
    <source>
        <dbReference type="SAM" id="Phobius"/>
    </source>
</evidence>